<evidence type="ECO:0000256" key="6">
    <source>
        <dbReference type="ARBA" id="ARBA00023228"/>
    </source>
</evidence>
<dbReference type="RefSeq" id="XP_032495023.1">
    <property type="nucleotide sequence ID" value="XM_032639132.1"/>
</dbReference>
<dbReference type="InterPro" id="IPR001223">
    <property type="entry name" value="Glyco_hydro18_cat"/>
</dbReference>
<evidence type="ECO:0000256" key="2">
    <source>
        <dbReference type="ARBA" id="ARBA00004613"/>
    </source>
</evidence>
<reference evidence="12" key="2">
    <citation type="submission" date="2025-08" db="UniProtKB">
        <authorList>
            <consortium name="Ensembl"/>
        </authorList>
    </citation>
    <scope>IDENTIFICATION</scope>
</reference>
<evidence type="ECO:0000256" key="5">
    <source>
        <dbReference type="ARBA" id="ARBA00022729"/>
    </source>
</evidence>
<organism evidence="12 13">
    <name type="scientific">Phocoena sinus</name>
    <name type="common">Vaquita</name>
    <dbReference type="NCBI Taxonomy" id="42100"/>
    <lineage>
        <taxon>Eukaryota</taxon>
        <taxon>Metazoa</taxon>
        <taxon>Chordata</taxon>
        <taxon>Craniata</taxon>
        <taxon>Vertebrata</taxon>
        <taxon>Euteleostomi</taxon>
        <taxon>Mammalia</taxon>
        <taxon>Eutheria</taxon>
        <taxon>Laurasiatheria</taxon>
        <taxon>Artiodactyla</taxon>
        <taxon>Whippomorpha</taxon>
        <taxon>Cetacea</taxon>
        <taxon>Odontoceti</taxon>
        <taxon>Phocoenidae</taxon>
        <taxon>Phocoena</taxon>
    </lineage>
</organism>
<dbReference type="GO" id="GO:0008061">
    <property type="term" value="F:chitin binding"/>
    <property type="evidence" value="ECO:0007669"/>
    <property type="project" value="InterPro"/>
</dbReference>
<dbReference type="SMART" id="SM00636">
    <property type="entry name" value="Glyco_18"/>
    <property type="match status" value="1"/>
</dbReference>
<feature type="signal peptide" evidence="10">
    <location>
        <begin position="1"/>
        <end position="19"/>
    </location>
</feature>
<keyword evidence="5 10" id="KW-0732">Signal</keyword>
<dbReference type="InterPro" id="IPR029070">
    <property type="entry name" value="Chitinase_insertion_sf"/>
</dbReference>
<feature type="domain" description="GH18" evidence="11">
    <location>
        <begin position="79"/>
        <end position="378"/>
    </location>
</feature>
<evidence type="ECO:0000256" key="4">
    <source>
        <dbReference type="ARBA" id="ARBA00022525"/>
    </source>
</evidence>
<evidence type="ECO:0000256" key="8">
    <source>
        <dbReference type="ARBA" id="ARBA00038832"/>
    </source>
</evidence>
<dbReference type="CTD" id="66005"/>
<dbReference type="GeneID" id="116757491"/>
<evidence type="ECO:0000313" key="13">
    <source>
        <dbReference type="Proteomes" id="UP000694554"/>
    </source>
</evidence>
<dbReference type="SUPFAM" id="SSF51445">
    <property type="entry name" value="(Trans)glycosidases"/>
    <property type="match status" value="1"/>
</dbReference>
<keyword evidence="6" id="KW-0458">Lysosome</keyword>
<evidence type="ECO:0000256" key="10">
    <source>
        <dbReference type="SAM" id="SignalP"/>
    </source>
</evidence>
<keyword evidence="13" id="KW-1185">Reference proteome</keyword>
<dbReference type="AlphaFoldDB" id="A0A8C9BE68"/>
<evidence type="ECO:0000256" key="3">
    <source>
        <dbReference type="ARBA" id="ARBA00009336"/>
    </source>
</evidence>
<proteinExistence type="inferred from homology"/>
<dbReference type="PROSITE" id="PS51910">
    <property type="entry name" value="GH18_2"/>
    <property type="match status" value="1"/>
</dbReference>
<dbReference type="GO" id="GO:0070492">
    <property type="term" value="F:oligosaccharide binding"/>
    <property type="evidence" value="ECO:0007669"/>
    <property type="project" value="TreeGrafter"/>
</dbReference>
<comment type="subunit">
    <text evidence="8">Interacts with STAB1.</text>
</comment>
<dbReference type="Proteomes" id="UP000694554">
    <property type="component" value="Chromosome 8"/>
</dbReference>
<dbReference type="Pfam" id="PF00704">
    <property type="entry name" value="Glyco_hydro_18"/>
    <property type="match status" value="1"/>
</dbReference>
<dbReference type="FunFam" id="3.20.20.80:FF:000028">
    <property type="entry name" value="Chitinase domain-containing protein 1"/>
    <property type="match status" value="1"/>
</dbReference>
<accession>A0A8C9BE68</accession>
<dbReference type="GO" id="GO:0005975">
    <property type="term" value="P:carbohydrate metabolic process"/>
    <property type="evidence" value="ECO:0007669"/>
    <property type="project" value="InterPro"/>
</dbReference>
<comment type="similarity">
    <text evidence="3">Belongs to the glycosyl hydrolase 18 family.</text>
</comment>
<dbReference type="GO" id="GO:0005764">
    <property type="term" value="C:lysosome"/>
    <property type="evidence" value="ECO:0007669"/>
    <property type="project" value="UniProtKB-SubCell"/>
</dbReference>
<dbReference type="PANTHER" id="PTHR46066:SF2">
    <property type="entry name" value="CHITINASE DOMAIN-CONTAINING PROTEIN 1"/>
    <property type="match status" value="1"/>
</dbReference>
<reference evidence="12" key="1">
    <citation type="submission" date="2019-08" db="EMBL/GenBank/DDBJ databases">
        <title>Phocoena sinus (Vaquita) genome, mPhoSin1, primary haplotype.</title>
        <authorList>
            <person name="Morin P."/>
            <person name="Mountcastle J."/>
            <person name="Fungtammasan C."/>
            <person name="Rhie A."/>
            <person name="Rojas-Bracho L."/>
            <person name="Smith C.R."/>
            <person name="Taylor B.L."/>
            <person name="Gulland F.M.D."/>
            <person name="Musser W."/>
            <person name="Houck M."/>
            <person name="Haase B."/>
            <person name="Paez S."/>
            <person name="Howe K."/>
            <person name="Torrance J."/>
            <person name="Formenti G."/>
            <person name="Phillippy A."/>
            <person name="Ryder O."/>
            <person name="Jarvis E.D."/>
            <person name="Fedrigo O."/>
        </authorList>
    </citation>
    <scope>NUCLEOTIDE SEQUENCE [LARGE SCALE GENOMIC DNA]</scope>
</reference>
<dbReference type="GO" id="GO:0005576">
    <property type="term" value="C:extracellular region"/>
    <property type="evidence" value="ECO:0007669"/>
    <property type="project" value="UniProtKB-SubCell"/>
</dbReference>
<evidence type="ECO:0000256" key="7">
    <source>
        <dbReference type="ARBA" id="ARBA00037756"/>
    </source>
</evidence>
<keyword evidence="4" id="KW-0964">Secreted</keyword>
<evidence type="ECO:0000313" key="12">
    <source>
        <dbReference type="Ensembl" id="ENSPSNP00000009399.1"/>
    </source>
</evidence>
<evidence type="ECO:0000259" key="11">
    <source>
        <dbReference type="PROSITE" id="PS51910"/>
    </source>
</evidence>
<sequence>MQVLLGTLWLALACGSVHATLSKSDAKKAASKTLLEKTQFSSKPVHERGLVVTDLRAEDVVLEHRSYCPARAHRRHFAGDILGYVTPWNRHGYDVAKIFGGKFTHVAPVWLQLKRHGREMFEVTGLDDVDQVPRLRFEDWTYEDFQNVLDSEDEIEELSRTVVQVAKSQHFDGLVVEVWDQLLIQKHAGLIHLLTHMAEALHQARLLAFLVIPPAVAPGTNKLGMFTHKELEQLAPVLDGFSLMTYDYSTAQQAGPSAPLSWVRACVQVLDPKSKWRSKILLGLNFYGMDYSASKDIREPVIGARYIQTLKDHRPQMVWDSQAAEHFFEYKKSRGGRHVVFYPTLKSLQVRLELARELGVGLSIWELGQGLDYFYDLL</sequence>
<dbReference type="Gene3D" id="1.10.8.360">
    <property type="entry name" value="3,6-anhydro-alpha-l-galactosidase"/>
    <property type="match status" value="1"/>
</dbReference>
<evidence type="ECO:0000256" key="9">
    <source>
        <dbReference type="ARBA" id="ARBA00040976"/>
    </source>
</evidence>
<dbReference type="InterPro" id="IPR017853">
    <property type="entry name" value="GH"/>
</dbReference>
<dbReference type="PANTHER" id="PTHR46066">
    <property type="entry name" value="CHITINASE DOMAIN-CONTAINING PROTEIN 1 FAMILY MEMBER"/>
    <property type="match status" value="1"/>
</dbReference>
<reference evidence="12" key="3">
    <citation type="submission" date="2025-09" db="UniProtKB">
        <authorList>
            <consortium name="Ensembl"/>
        </authorList>
    </citation>
    <scope>IDENTIFICATION</scope>
</reference>
<evidence type="ECO:0000256" key="1">
    <source>
        <dbReference type="ARBA" id="ARBA00004371"/>
    </source>
</evidence>
<dbReference type="GO" id="GO:0012505">
    <property type="term" value="C:endomembrane system"/>
    <property type="evidence" value="ECO:0007669"/>
    <property type="project" value="TreeGrafter"/>
</dbReference>
<dbReference type="Gene3D" id="3.20.20.80">
    <property type="entry name" value="Glycosidases"/>
    <property type="match status" value="1"/>
</dbReference>
<dbReference type="Ensembl" id="ENSPSNT00000010630.1">
    <property type="protein sequence ID" value="ENSPSNP00000009399.1"/>
    <property type="gene ID" value="ENSPSNG00000006934.1"/>
</dbReference>
<feature type="chain" id="PRO_5034798637" description="Chitinase domain-containing protein 1" evidence="10">
    <location>
        <begin position="20"/>
        <end position="378"/>
    </location>
</feature>
<comment type="function">
    <text evidence="7">Saccharide- and LPS-binding protein with possible roles in pathogen sensing and endotoxin neutralization. Ligand-binding specificity relates to the length of the oligosaccharides, with preference for chitotetraose (in vitro).</text>
</comment>
<dbReference type="CDD" id="cd02876">
    <property type="entry name" value="GH18_SI-CLP"/>
    <property type="match status" value="1"/>
</dbReference>
<dbReference type="Gene3D" id="3.10.50.10">
    <property type="match status" value="1"/>
</dbReference>
<comment type="subcellular location">
    <subcellularLocation>
        <location evidence="1">Lysosome</location>
    </subcellularLocation>
    <subcellularLocation>
        <location evidence="2">Secreted</location>
    </subcellularLocation>
</comment>
<dbReference type="FunFam" id="3.10.50.10:FF:000002">
    <property type="entry name" value="Chitinase domain-containing protein 1"/>
    <property type="match status" value="1"/>
</dbReference>
<dbReference type="GeneTree" id="ENSGT00390000012069"/>
<name>A0A8C9BE68_PHOSS</name>
<protein>
    <recommendedName>
        <fullName evidence="9">Chitinase domain-containing protein 1</fullName>
    </recommendedName>
</protein>
<gene>
    <name evidence="12" type="primary">CHID1</name>
</gene>
<dbReference type="InterPro" id="IPR011583">
    <property type="entry name" value="Chitinase_II/V-like_cat"/>
</dbReference>